<dbReference type="Proteomes" id="UP000507954">
    <property type="component" value="Unassembled WGS sequence"/>
</dbReference>
<name>A0A508WQ44_9HYPH</name>
<proteinExistence type="predicted"/>
<dbReference type="AlphaFoldDB" id="A0A508WQ44"/>
<organism evidence="1">
    <name type="scientific">Sinorhizobium medicae</name>
    <dbReference type="NCBI Taxonomy" id="110321"/>
    <lineage>
        <taxon>Bacteria</taxon>
        <taxon>Pseudomonadati</taxon>
        <taxon>Pseudomonadota</taxon>
        <taxon>Alphaproteobacteria</taxon>
        <taxon>Hyphomicrobiales</taxon>
        <taxon>Rhizobiaceae</taxon>
        <taxon>Sinorhizobium/Ensifer group</taxon>
        <taxon>Sinorhizobium</taxon>
    </lineage>
</organism>
<protein>
    <submittedName>
        <fullName evidence="1">Uncharacterized protein</fullName>
    </submittedName>
</protein>
<reference evidence="1" key="1">
    <citation type="submission" date="2019-06" db="EMBL/GenBank/DDBJ databases">
        <authorList>
            <person name="Le Quere A."/>
            <person name="Colella S."/>
        </authorList>
    </citation>
    <scope>NUCLEOTIDE SEQUENCE</scope>
    <source>
        <strain evidence="1">EmedicaeMD41</strain>
    </source>
</reference>
<evidence type="ECO:0000313" key="1">
    <source>
        <dbReference type="EMBL" id="VTZ59635.1"/>
    </source>
</evidence>
<dbReference type="EMBL" id="CABFNB010000021">
    <property type="protein sequence ID" value="VTZ59635.1"/>
    <property type="molecule type" value="Genomic_DNA"/>
</dbReference>
<sequence>MSDFLHEAHASLSWFGGNLPAFMRL</sequence>
<gene>
    <name evidence="1" type="ORF">EMEDMD4_1170014</name>
</gene>
<accession>A0A508WQ44</accession>